<dbReference type="Proteomes" id="UP001374803">
    <property type="component" value="Chromosome"/>
</dbReference>
<feature type="transmembrane region" description="Helical" evidence="2">
    <location>
        <begin position="281"/>
        <end position="299"/>
    </location>
</feature>
<feature type="transmembrane region" description="Helical" evidence="2">
    <location>
        <begin position="106"/>
        <end position="138"/>
    </location>
</feature>
<feature type="compositionally biased region" description="Basic and acidic residues" evidence="1">
    <location>
        <begin position="506"/>
        <end position="519"/>
    </location>
</feature>
<feature type="transmembrane region" description="Helical" evidence="2">
    <location>
        <begin position="80"/>
        <end position="99"/>
    </location>
</feature>
<gene>
    <name evidence="4" type="ORF">LVJ94_41530</name>
</gene>
<feature type="transmembrane region" description="Helical" evidence="2">
    <location>
        <begin position="174"/>
        <end position="193"/>
    </location>
</feature>
<sequence length="519" mass="56150">MIGGILDHVERVQRNVPLYVPPSADWVPYLYPPGYYWVSAFIAQFAPLVYACKGVSLVSTLVSATNVGILARRLGASHFWAALGVGLFFAAYSFTGYWYDIERCDALFVAMLSTSALLLSYESVASTVFAGALLGLSFFVKQPALLFVVCVTGALLVCGASVKRAFAFGVPCAIIMAVGAAALNHASGGWFWFYCFDIPAAHGMALEDWKVTLLPPLLKCLLFELVTLATFGAMARALLRRVTRKADEEDRRTLVFGAWLLAGFVSSVTGLLHPGGAHNVLMFWSTSACAATAVVATRLEANASTRSMPAGAGTSAAILLLVFYQLARFVYSPAAVSPTQEHVDGAALIAGRIQELERRGEVFVEGRGHVSAKRHLHTAAIVDLTVGGFDAPASLVSNIEQRAYAAIVLDKIDALKMRSPKQANVHDLLPNLLRNYFVSERLPDVSYPLIGFGSQPTWVFLPRKTPLAGLSDEALERRARIESTTAEERMQAAPTRVQGDGWDIEDGARWADANTRDVP</sequence>
<feature type="region of interest" description="Disordered" evidence="1">
    <location>
        <begin position="482"/>
        <end position="519"/>
    </location>
</feature>
<proteinExistence type="predicted"/>
<keyword evidence="2" id="KW-1133">Transmembrane helix</keyword>
<keyword evidence="2" id="KW-0812">Transmembrane</keyword>
<evidence type="ECO:0000313" key="5">
    <source>
        <dbReference type="Proteomes" id="UP001374803"/>
    </source>
</evidence>
<feature type="transmembrane region" description="Helical" evidence="2">
    <location>
        <begin position="311"/>
        <end position="331"/>
    </location>
</feature>
<evidence type="ECO:0000256" key="1">
    <source>
        <dbReference type="SAM" id="MobiDB-lite"/>
    </source>
</evidence>
<dbReference type="PROSITE" id="PS51114">
    <property type="entry name" value="FBA"/>
    <property type="match status" value="1"/>
</dbReference>
<dbReference type="EMBL" id="CP089983">
    <property type="protein sequence ID" value="WXB03374.1"/>
    <property type="molecule type" value="Genomic_DNA"/>
</dbReference>
<name>A0ABZ2L1E0_9BACT</name>
<reference evidence="4" key="1">
    <citation type="submission" date="2021-12" db="EMBL/GenBank/DDBJ databases">
        <title>Discovery of the Pendulisporaceae a myxobacterial family with distinct sporulation behavior and unique specialized metabolism.</title>
        <authorList>
            <person name="Garcia R."/>
            <person name="Popoff A."/>
            <person name="Bader C.D."/>
            <person name="Loehr J."/>
            <person name="Walesch S."/>
            <person name="Walt C."/>
            <person name="Boldt J."/>
            <person name="Bunk B."/>
            <person name="Haeckl F.J.F.P.J."/>
            <person name="Gunesch A.P."/>
            <person name="Birkelbach J."/>
            <person name="Nuebel U."/>
            <person name="Pietschmann T."/>
            <person name="Bach T."/>
            <person name="Mueller R."/>
        </authorList>
    </citation>
    <scope>NUCLEOTIDE SEQUENCE</scope>
    <source>
        <strain evidence="4">MSr11367</strain>
    </source>
</reference>
<evidence type="ECO:0000259" key="3">
    <source>
        <dbReference type="PROSITE" id="PS51114"/>
    </source>
</evidence>
<protein>
    <submittedName>
        <fullName evidence="4">DUF2029 domain-containing protein</fullName>
    </submittedName>
</protein>
<feature type="transmembrane region" description="Helical" evidence="2">
    <location>
        <begin position="144"/>
        <end position="162"/>
    </location>
</feature>
<dbReference type="InterPro" id="IPR007397">
    <property type="entry name" value="F-box-assoc_dom"/>
</dbReference>
<keyword evidence="5" id="KW-1185">Reference proteome</keyword>
<evidence type="ECO:0000313" key="4">
    <source>
        <dbReference type="EMBL" id="WXB03374.1"/>
    </source>
</evidence>
<dbReference type="RefSeq" id="WP_394833004.1">
    <property type="nucleotide sequence ID" value="NZ_CP089929.1"/>
</dbReference>
<evidence type="ECO:0000256" key="2">
    <source>
        <dbReference type="SAM" id="Phobius"/>
    </source>
</evidence>
<feature type="domain" description="FBA" evidence="3">
    <location>
        <begin position="464"/>
        <end position="519"/>
    </location>
</feature>
<organism evidence="4 5">
    <name type="scientific">Pendulispora rubella</name>
    <dbReference type="NCBI Taxonomy" id="2741070"/>
    <lineage>
        <taxon>Bacteria</taxon>
        <taxon>Pseudomonadati</taxon>
        <taxon>Myxococcota</taxon>
        <taxon>Myxococcia</taxon>
        <taxon>Myxococcales</taxon>
        <taxon>Sorangiineae</taxon>
        <taxon>Pendulisporaceae</taxon>
        <taxon>Pendulispora</taxon>
    </lineage>
</organism>
<feature type="transmembrane region" description="Helical" evidence="2">
    <location>
        <begin position="213"/>
        <end position="233"/>
    </location>
</feature>
<keyword evidence="2" id="KW-0472">Membrane</keyword>
<feature type="transmembrane region" description="Helical" evidence="2">
    <location>
        <begin position="254"/>
        <end position="275"/>
    </location>
</feature>
<accession>A0ABZ2L1E0</accession>